<sequence>MVKSIVTGVAMACAVLAAQAQEQQQDTTPPQNAQLQKQEIAKGEPSRWNQADQTPAAQTRTLRKEIGAALAEARQACMKGPASDRDSCMKEAQQTYKDDMSKVPQILAENKSR</sequence>
<feature type="chain" id="PRO_5021261266" evidence="2">
    <location>
        <begin position="21"/>
        <end position="113"/>
    </location>
</feature>
<keyword evidence="4" id="KW-1185">Reference proteome</keyword>
<reference evidence="3 4" key="1">
    <citation type="submission" date="2019-03" db="EMBL/GenBank/DDBJ databases">
        <title>Draft Genome Sequence of Duganella callidus sp. nov., a Novel Duganella Species Isolated from Cultivated Soil.</title>
        <authorList>
            <person name="Raths R."/>
            <person name="Peta V."/>
            <person name="Bucking H."/>
        </authorList>
    </citation>
    <scope>NUCLEOTIDE SEQUENCE [LARGE SCALE GENOMIC DNA]</scope>
    <source>
        <strain evidence="3 4">DN04</strain>
    </source>
</reference>
<feature type="signal peptide" evidence="2">
    <location>
        <begin position="1"/>
        <end position="20"/>
    </location>
</feature>
<protein>
    <submittedName>
        <fullName evidence="3">Uncharacterized protein</fullName>
    </submittedName>
</protein>
<dbReference type="Proteomes" id="UP000297729">
    <property type="component" value="Unassembled WGS sequence"/>
</dbReference>
<evidence type="ECO:0000313" key="4">
    <source>
        <dbReference type="Proteomes" id="UP000297729"/>
    </source>
</evidence>
<name>A0A4Y9SPD9_9BURK</name>
<keyword evidence="2" id="KW-0732">Signal</keyword>
<feature type="region of interest" description="Disordered" evidence="1">
    <location>
        <begin position="76"/>
        <end position="113"/>
    </location>
</feature>
<comment type="caution">
    <text evidence="3">The sequence shown here is derived from an EMBL/GenBank/DDBJ whole genome shotgun (WGS) entry which is preliminary data.</text>
</comment>
<organism evidence="3 4">
    <name type="scientific">Duganella callida</name>
    <dbReference type="NCBI Taxonomy" id="2561932"/>
    <lineage>
        <taxon>Bacteria</taxon>
        <taxon>Pseudomonadati</taxon>
        <taxon>Pseudomonadota</taxon>
        <taxon>Betaproteobacteria</taxon>
        <taxon>Burkholderiales</taxon>
        <taxon>Oxalobacteraceae</taxon>
        <taxon>Telluria group</taxon>
        <taxon>Duganella</taxon>
    </lineage>
</organism>
<dbReference type="RefSeq" id="WP_135200537.1">
    <property type="nucleotide sequence ID" value="NZ_SPVG01000049.1"/>
</dbReference>
<dbReference type="EMBL" id="SPVG01000049">
    <property type="protein sequence ID" value="TFW28622.1"/>
    <property type="molecule type" value="Genomic_DNA"/>
</dbReference>
<proteinExistence type="predicted"/>
<evidence type="ECO:0000313" key="3">
    <source>
        <dbReference type="EMBL" id="TFW28622.1"/>
    </source>
</evidence>
<feature type="compositionally biased region" description="Polar residues" evidence="1">
    <location>
        <begin position="47"/>
        <end position="59"/>
    </location>
</feature>
<evidence type="ECO:0000256" key="2">
    <source>
        <dbReference type="SAM" id="SignalP"/>
    </source>
</evidence>
<dbReference type="AlphaFoldDB" id="A0A4Y9SPD9"/>
<gene>
    <name evidence="3" type="ORF">E4L98_05355</name>
</gene>
<evidence type="ECO:0000256" key="1">
    <source>
        <dbReference type="SAM" id="MobiDB-lite"/>
    </source>
</evidence>
<accession>A0A4Y9SPD9</accession>
<feature type="compositionally biased region" description="Polar residues" evidence="1">
    <location>
        <begin position="26"/>
        <end position="37"/>
    </location>
</feature>
<feature type="region of interest" description="Disordered" evidence="1">
    <location>
        <begin position="21"/>
        <end position="59"/>
    </location>
</feature>
<dbReference type="OrthoDB" id="8777848at2"/>